<dbReference type="Proteomes" id="UP000290189">
    <property type="component" value="Unassembled WGS sequence"/>
</dbReference>
<evidence type="ECO:0000313" key="5">
    <source>
        <dbReference type="Proteomes" id="UP000290189"/>
    </source>
</evidence>
<proteinExistence type="predicted"/>
<evidence type="ECO:0000256" key="2">
    <source>
        <dbReference type="PROSITE-ProRule" id="PRU00176"/>
    </source>
</evidence>
<keyword evidence="1 2" id="KW-0694">RNA-binding</keyword>
<keyword evidence="4" id="KW-0496">Mitochondrion</keyword>
<name>A0A3P3Y8V5_PLABS</name>
<organism evidence="4 5">
    <name type="scientific">Plasmodiophora brassicae</name>
    <name type="common">Clubroot disease agent</name>
    <dbReference type="NCBI Taxonomy" id="37360"/>
    <lineage>
        <taxon>Eukaryota</taxon>
        <taxon>Sar</taxon>
        <taxon>Rhizaria</taxon>
        <taxon>Endomyxa</taxon>
        <taxon>Phytomyxea</taxon>
        <taxon>Plasmodiophorida</taxon>
        <taxon>Plasmodiophoridae</taxon>
        <taxon>Plasmodiophora</taxon>
    </lineage>
</organism>
<dbReference type="PANTHER" id="PTHR11176">
    <property type="entry name" value="BOULE-RELATED"/>
    <property type="match status" value="1"/>
</dbReference>
<sequence length="159" mass="17615">MGMAKQDPVSEPDTTKTKVFVGGLAWETTSVTLERYFEQFGEIVEAVVIVNRFNGRSKGYGFVTYQDSAAAEKATGEPNPVIDGRRTNCVMAAQGAKKRHPNSRYYKPAFYVVYGQPPYGYPAEYGYQPVMCVPGNNYPPAMMYEPPPMAYPEEDGQAA</sequence>
<feature type="domain" description="RRM" evidence="3">
    <location>
        <begin position="17"/>
        <end position="95"/>
    </location>
</feature>
<dbReference type="GO" id="GO:0003723">
    <property type="term" value="F:RNA binding"/>
    <property type="evidence" value="ECO:0007669"/>
    <property type="project" value="UniProtKB-UniRule"/>
</dbReference>
<evidence type="ECO:0000313" key="4">
    <source>
        <dbReference type="EMBL" id="SPQ96577.1"/>
    </source>
</evidence>
<accession>A0A3P3Y8V5</accession>
<evidence type="ECO:0000259" key="3">
    <source>
        <dbReference type="PROSITE" id="PS50102"/>
    </source>
</evidence>
<gene>
    <name evidence="4" type="ORF">PLBR_LOCUS3792</name>
</gene>
<dbReference type="Pfam" id="PF00076">
    <property type="entry name" value="RRM_1"/>
    <property type="match status" value="1"/>
</dbReference>
<reference evidence="4 5" key="1">
    <citation type="submission" date="2018-03" db="EMBL/GenBank/DDBJ databases">
        <authorList>
            <person name="Fogelqvist J."/>
        </authorList>
    </citation>
    <scope>NUCLEOTIDE SEQUENCE [LARGE SCALE GENOMIC DNA]</scope>
</reference>
<dbReference type="SUPFAM" id="SSF54928">
    <property type="entry name" value="RNA-binding domain, RBD"/>
    <property type="match status" value="1"/>
</dbReference>
<dbReference type="InterPro" id="IPR012677">
    <property type="entry name" value="Nucleotide-bd_a/b_plait_sf"/>
</dbReference>
<dbReference type="InterPro" id="IPR035979">
    <property type="entry name" value="RBD_domain_sf"/>
</dbReference>
<dbReference type="InterPro" id="IPR000504">
    <property type="entry name" value="RRM_dom"/>
</dbReference>
<protein>
    <recommendedName>
        <fullName evidence="3">RRM domain-containing protein</fullName>
    </recommendedName>
</protein>
<dbReference type="SMART" id="SM00360">
    <property type="entry name" value="RRM"/>
    <property type="match status" value="1"/>
</dbReference>
<geneLocation type="mitochondrion" evidence="4"/>
<dbReference type="AlphaFoldDB" id="A0A3P3Y8V5"/>
<dbReference type="PANTHER" id="PTHR11176:SF57">
    <property type="entry name" value="PROTEIN BOULE"/>
    <property type="match status" value="1"/>
</dbReference>
<dbReference type="Gene3D" id="3.30.70.330">
    <property type="match status" value="1"/>
</dbReference>
<dbReference type="PROSITE" id="PS50102">
    <property type="entry name" value="RRM"/>
    <property type="match status" value="1"/>
</dbReference>
<evidence type="ECO:0000256" key="1">
    <source>
        <dbReference type="ARBA" id="ARBA00022884"/>
    </source>
</evidence>
<dbReference type="EMBL" id="OVEO01000006">
    <property type="protein sequence ID" value="SPQ96577.1"/>
    <property type="molecule type" value="Genomic_DNA"/>
</dbReference>